<accession>A0A6M5UPD1</accession>
<dbReference type="KEGG" id="cprt:FIC82_020580"/>
<evidence type="ECO:0000313" key="2">
    <source>
        <dbReference type="Proteomes" id="UP000451354"/>
    </source>
</evidence>
<sequence>MPRTGNPDYVVDADRGSGSTAAKRARLVDAEAYSDRVGTREGLRQLDAMTEQMPGLNRLQRDRERIMPRGTTADLGHARMERKLPGAADVRQPLSARQRNARSKARLETARAIPLAQLRAQRDLVTRPDRWQATNDALSEQTGDVQALPAADQERVRRIDRAIQAYERRNDRGHVLYANVQMPFYINDGNLHGFMTNNFEPGRRISFDRYTVATHQLHETAGQVHDPRGRVVTFEMQTRRGAYLGHSDKVDSTAHLLPRGMEFEVAGVHQASYRTPEGRSKTRLVVQLRDVTPGP</sequence>
<geneLocation type="plasmid" evidence="1 2">
    <name>pCPRO01</name>
</geneLocation>
<dbReference type="Proteomes" id="UP000451354">
    <property type="component" value="Plasmid pCPRO01"/>
</dbReference>
<dbReference type="RefSeq" id="WP_154800722.1">
    <property type="nucleotide sequence ID" value="NZ_CP052758.1"/>
</dbReference>
<dbReference type="OrthoDB" id="5140836at2"/>
<dbReference type="AlphaFoldDB" id="A0A6M5UPD1"/>
<keyword evidence="1" id="KW-0614">Plasmid</keyword>
<evidence type="ECO:0008006" key="3">
    <source>
        <dbReference type="Google" id="ProtNLM"/>
    </source>
</evidence>
<organism evidence="1 2">
    <name type="scientific">Cellulosimicrobium protaetiae</name>
    <dbReference type="NCBI Taxonomy" id="2587808"/>
    <lineage>
        <taxon>Bacteria</taxon>
        <taxon>Bacillati</taxon>
        <taxon>Actinomycetota</taxon>
        <taxon>Actinomycetes</taxon>
        <taxon>Micrococcales</taxon>
        <taxon>Promicromonosporaceae</taxon>
        <taxon>Cellulosimicrobium</taxon>
    </lineage>
</organism>
<reference evidence="2" key="1">
    <citation type="journal article" date="2022" name="Int. J. Syst. Evol. Microbiol.">
        <title>Cellulosimicrobium protaetiae sp. nov., isolated from the gut of the larva of Protaetia brevitarsis seulensis.</title>
        <authorList>
            <person name="Le Han H."/>
            <person name="Nguyen T.T.H."/>
            <person name="Li Z."/>
            <person name="Shin N.R."/>
            <person name="Kim S.G."/>
        </authorList>
    </citation>
    <scope>NUCLEOTIDE SEQUENCE [LARGE SCALE GENOMIC DNA]</scope>
    <source>
        <strain evidence="2">BI34</strain>
    </source>
</reference>
<proteinExistence type="predicted"/>
<keyword evidence="2" id="KW-1185">Reference proteome</keyword>
<protein>
    <recommendedName>
        <fullName evidence="3">ADP ribosyltransferase domain-containing protein</fullName>
    </recommendedName>
</protein>
<evidence type="ECO:0000313" key="1">
    <source>
        <dbReference type="EMBL" id="QJW38779.1"/>
    </source>
</evidence>
<dbReference type="EMBL" id="CP052758">
    <property type="protein sequence ID" value="QJW38779.1"/>
    <property type="molecule type" value="Genomic_DNA"/>
</dbReference>
<gene>
    <name evidence="1" type="ORF">FIC82_020580</name>
</gene>
<name>A0A6M5UPD1_9MICO</name>